<dbReference type="InterPro" id="IPR016024">
    <property type="entry name" value="ARM-type_fold"/>
</dbReference>
<dbReference type="InterPro" id="IPR029314">
    <property type="entry name" value="FANCI_S4"/>
</dbReference>
<feature type="compositionally biased region" description="Polar residues" evidence="1">
    <location>
        <begin position="1"/>
        <end position="13"/>
    </location>
</feature>
<dbReference type="GO" id="GO:0070182">
    <property type="term" value="F:DNA polymerase binding"/>
    <property type="evidence" value="ECO:0007669"/>
    <property type="project" value="TreeGrafter"/>
</dbReference>
<dbReference type="EMBL" id="JADCNL010000006">
    <property type="protein sequence ID" value="KAG0476885.1"/>
    <property type="molecule type" value="Genomic_DNA"/>
</dbReference>
<evidence type="ECO:0000313" key="8">
    <source>
        <dbReference type="Proteomes" id="UP000636800"/>
    </source>
</evidence>
<feature type="domain" description="FANCI solenoid 2" evidence="3">
    <location>
        <begin position="370"/>
        <end position="524"/>
    </location>
</feature>
<evidence type="ECO:0008006" key="9">
    <source>
        <dbReference type="Google" id="ProtNLM"/>
    </source>
</evidence>
<keyword evidence="8" id="KW-1185">Reference proteome</keyword>
<evidence type="ECO:0000259" key="2">
    <source>
        <dbReference type="Pfam" id="PF14675"/>
    </source>
</evidence>
<protein>
    <recommendedName>
        <fullName evidence="9">Fanconi anemia group I protein</fullName>
    </recommendedName>
</protein>
<evidence type="ECO:0000313" key="7">
    <source>
        <dbReference type="EMBL" id="KAG0476885.1"/>
    </source>
</evidence>
<dbReference type="Pfam" id="PF14680">
    <property type="entry name" value="FANCI_HD2"/>
    <property type="match status" value="1"/>
</dbReference>
<dbReference type="InterPro" id="IPR029315">
    <property type="entry name" value="FANCI_S2"/>
</dbReference>
<gene>
    <name evidence="7" type="ORF">HPP92_013726</name>
</gene>
<dbReference type="PANTHER" id="PTHR21818:SF0">
    <property type="entry name" value="FANCONI ANEMIA GROUP I PROTEIN"/>
    <property type="match status" value="1"/>
</dbReference>
<organism evidence="7 8">
    <name type="scientific">Vanilla planifolia</name>
    <name type="common">Vanilla</name>
    <dbReference type="NCBI Taxonomy" id="51239"/>
    <lineage>
        <taxon>Eukaryota</taxon>
        <taxon>Viridiplantae</taxon>
        <taxon>Streptophyta</taxon>
        <taxon>Embryophyta</taxon>
        <taxon>Tracheophyta</taxon>
        <taxon>Spermatophyta</taxon>
        <taxon>Magnoliopsida</taxon>
        <taxon>Liliopsida</taxon>
        <taxon>Asparagales</taxon>
        <taxon>Orchidaceae</taxon>
        <taxon>Vanilloideae</taxon>
        <taxon>Vanilleae</taxon>
        <taxon>Vanilla</taxon>
    </lineage>
</organism>
<dbReference type="GO" id="GO:0006281">
    <property type="term" value="P:DNA repair"/>
    <property type="evidence" value="ECO:0007669"/>
    <property type="project" value="InterPro"/>
</dbReference>
<dbReference type="Pfam" id="PF14676">
    <property type="entry name" value="FANCI_S2"/>
    <property type="match status" value="1"/>
</dbReference>
<dbReference type="InterPro" id="IPR029312">
    <property type="entry name" value="FANCI_HD2"/>
</dbReference>
<evidence type="ECO:0000259" key="6">
    <source>
        <dbReference type="Pfam" id="PF14680"/>
    </source>
</evidence>
<evidence type="ECO:0000256" key="1">
    <source>
        <dbReference type="SAM" id="MobiDB-lite"/>
    </source>
</evidence>
<accession>A0A835QNZ2</accession>
<comment type="caution">
    <text evidence="7">The sequence shown here is derived from an EMBL/GenBank/DDBJ whole genome shotgun (WGS) entry which is preliminary data.</text>
</comment>
<reference evidence="7 8" key="1">
    <citation type="journal article" date="2020" name="Nat. Food">
        <title>A phased Vanilla planifolia genome enables genetic improvement of flavour and production.</title>
        <authorList>
            <person name="Hasing T."/>
            <person name="Tang H."/>
            <person name="Brym M."/>
            <person name="Khazi F."/>
            <person name="Huang T."/>
            <person name="Chambers A.H."/>
        </authorList>
    </citation>
    <scope>NUCLEOTIDE SEQUENCE [LARGE SCALE GENOMIC DNA]</scope>
    <source>
        <tissue evidence="7">Leaf</tissue>
    </source>
</reference>
<evidence type="ECO:0000259" key="5">
    <source>
        <dbReference type="Pfam" id="PF14679"/>
    </source>
</evidence>
<proteinExistence type="predicted"/>
<evidence type="ECO:0000259" key="4">
    <source>
        <dbReference type="Pfam" id="PF14678"/>
    </source>
</evidence>
<dbReference type="InterPro" id="IPR029310">
    <property type="entry name" value="FANCI_HD1"/>
</dbReference>
<dbReference type="Pfam" id="PF14678">
    <property type="entry name" value="FANCI_S4"/>
    <property type="match status" value="1"/>
</dbReference>
<feature type="region of interest" description="Disordered" evidence="1">
    <location>
        <begin position="1326"/>
        <end position="1382"/>
    </location>
</feature>
<name>A0A835QNZ2_VANPL</name>
<feature type="domain" description="FANCI solenoid 1" evidence="2">
    <location>
        <begin position="103"/>
        <end position="251"/>
    </location>
</feature>
<sequence>MAARTTATLSHNLHQLPETPAPHPLTAEDIILLAQNPSSTLPPLLSSSVLLTLLDSASPSLISSILSLFSRSTPSPSLFGPFFVSFLQLVLTRRLPPNQDLARVFHLIYPLLPHLDHSHLISVLDVISSRLSDIADADDAQVLDFLPQLLDLAGDDHKYINAFLEKLLSIEWSKALLVKIVCLLRDFPAASKARVLEFLHKIFDGMTGVDIQDLPSMVYQLLLLASKGTSSASRKELIAGLLRFFGEPLKGQASVVRQMEGTILMHVSFAVKQDSSLGQEMIAVVRSDLGAFNHFSVAILLSVATIRRFNESSIGALKSIVVTAFEDEKHARDSKWLPDSSKDEFRRISKSVEKALIRAINQSSCGRENVVPSVLQFGFSLLDLVEGKKSGLRGSSDGLIGIEELGIQTIKAVFDFHEMGRNEVVQQCKFCILSTKHHQSSPVIKLLGHLVKYYPYPMLEYVSHLKELLDYFTFLYGKTAVAVVDVMLPLIKFSKDLQDYIILVVRKAMFSREDNVRIAATSVIIELILEENKLTRSDSLQESSSQASSSQQAGLICRTKGRLFHELSGFLRRCLTQQVSIREVVYKGLLKLVMLDPAIAVHVFDFLWPHFLLFYNKDAEYPLRIDVCYKMDDGKLSHIEPLDCLLSCMSWIYLLQQHGRSDHQSESSLPCFGFSLSPENEAFRASSSELFVNAFSTVRKTLSRWIFEGCLKQSGDLGSHSFLGEKSCYSGLLLGILEVFINVATTEMEKTALEDMVFLEKEVMCLVDSYDFVEKESGLIKGSAHANFQNISDYDLKDSPHASQLKSFPITRSFFATSSICKLLTLAVNSYSSINLAASQGNSESSMCKTLDECLKLISFVLKVCLRHLRSIMLGCGVLNDGPFETIVYGDFKQIGLPLMQLVSLLKSGSKLDHGKKKKVAEGKKFFRKSGDLLLLSLLCLNDLFRISTSKACLLELVEMLDTMGAEELDLGNAADTSEGRNNVQPAIVDNPDANRLHAFLINRINPLYSGLITRSLFQEAEALHELFLIIWRTLTFEQREQYGTWMLSVFKDRKITSPKFARSVVTVVLYLTPATNDLITARHIALELIQVMGSQEKEAIKISVAYPFLNYSTKSAVAAALMQFIETCLVELDWSVSKLKAEFNIKHGFNIFIMDNRFVERPPGMLGEEMVHSRSEALVLVLSAIAEMNLEDSLAEQFLKLTAKFYKLLSRMAKLQIATKGCKQLLPGQKFQKLAEVTCRRLTCALYNFVTSVQWNQQANARGKGMLNRIKRENRCIPDLIFQIEDYERYLIQLSKLTNVNLLRNAKRSTTRDFRILEVEKAAEPEEINREPSPEANLSENESGERSGGTCERRVSVNASSPETIGEDGGPVDSESDENEVDVIIRNKKAKTRMFVHDSEEEA</sequence>
<feature type="domain" description="FANCI helical" evidence="6">
    <location>
        <begin position="541"/>
        <end position="771"/>
    </location>
</feature>
<feature type="domain" description="FANCI solenoid 4" evidence="4">
    <location>
        <begin position="1082"/>
        <end position="1319"/>
    </location>
</feature>
<dbReference type="Pfam" id="PF14679">
    <property type="entry name" value="FANCI_HD1"/>
    <property type="match status" value="1"/>
</dbReference>
<dbReference type="Pfam" id="PF14675">
    <property type="entry name" value="FANCI_S1"/>
    <property type="match status" value="1"/>
</dbReference>
<feature type="region of interest" description="Disordered" evidence="1">
    <location>
        <begin position="1"/>
        <end position="20"/>
    </location>
</feature>
<dbReference type="InterPro" id="IPR029308">
    <property type="entry name" value="FANCI_S1"/>
</dbReference>
<dbReference type="SUPFAM" id="SSF48371">
    <property type="entry name" value="ARM repeat"/>
    <property type="match status" value="1"/>
</dbReference>
<evidence type="ECO:0000259" key="3">
    <source>
        <dbReference type="Pfam" id="PF14676"/>
    </source>
</evidence>
<dbReference type="InterPro" id="IPR026171">
    <property type="entry name" value="FANCI"/>
</dbReference>
<feature type="domain" description="FANCI helical" evidence="5">
    <location>
        <begin position="276"/>
        <end position="355"/>
    </location>
</feature>
<dbReference type="PANTHER" id="PTHR21818">
    <property type="entry name" value="BC025462 PROTEIN"/>
    <property type="match status" value="1"/>
</dbReference>
<dbReference type="Proteomes" id="UP000636800">
    <property type="component" value="Chromosome 6"/>
</dbReference>